<evidence type="ECO:0000256" key="1">
    <source>
        <dbReference type="ARBA" id="ARBA00004123"/>
    </source>
</evidence>
<protein>
    <submittedName>
        <fullName evidence="5">Myb-binding protein 1A</fullName>
    </submittedName>
</protein>
<evidence type="ECO:0000313" key="6">
    <source>
        <dbReference type="Proteomes" id="UP001059041"/>
    </source>
</evidence>
<feature type="compositionally biased region" description="Acidic residues" evidence="4">
    <location>
        <begin position="734"/>
        <end position="774"/>
    </location>
</feature>
<name>A0A9W7X3K7_TRIRA</name>
<dbReference type="Pfam" id="PF04931">
    <property type="entry name" value="DNA_pol_phi"/>
    <property type="match status" value="1"/>
</dbReference>
<evidence type="ECO:0000256" key="2">
    <source>
        <dbReference type="ARBA" id="ARBA00006809"/>
    </source>
</evidence>
<feature type="non-terminal residue" evidence="5">
    <location>
        <position position="1276"/>
    </location>
</feature>
<dbReference type="GO" id="GO:0003723">
    <property type="term" value="F:RNA binding"/>
    <property type="evidence" value="ECO:0007669"/>
    <property type="project" value="TreeGrafter"/>
</dbReference>
<accession>A0A9W7X3K7</accession>
<dbReference type="GO" id="GO:0043565">
    <property type="term" value="F:sequence-specific DNA binding"/>
    <property type="evidence" value="ECO:0007669"/>
    <property type="project" value="TreeGrafter"/>
</dbReference>
<keyword evidence="6" id="KW-1185">Reference proteome</keyword>
<evidence type="ECO:0000313" key="5">
    <source>
        <dbReference type="EMBL" id="KAI7813140.1"/>
    </source>
</evidence>
<gene>
    <name evidence="5" type="ORF">IRJ41_014419</name>
</gene>
<sequence length="1276" mass="144965">HTDMGEVDKETVRPKVTDAKGILKQNREFLDYFWDIAKPEREIRLAAIENLIEQLKKSEKSDELKYSLKRLVDGLSHTREDARSGFSVALAQLLSVFEEISLKSTLDSIKEKHKLQTAKKKLIRNAVFGNFFGVLALSQSTRLQKEPQVLLECVQVLQSLSQYREHLRDLPRKTIVDILSQTSTEVFEEVLFKALKSDLTSALNTPEQLELLLVAIHKFPSVLKPQKLKKLLGTTTVITEESLPKLVCVLKMAARSVKKEAVLPPVALDLLQASLREDNFEMFWTEAIIKGMMSEMPGHTHYLSFRLLGAALPLLSISQLEFVLSGDVMRHYGEHVLSAQLPDRFKFAPEMARYASEFMQRCSDADRQLTVVVGFTRLTNRGFPVVPSHWKVLEHMVPSALQRYTEWLIEEFCNPQLDACLDFTTHRQKGNQDTAEVKEDDCMARFRKWIIQRLAFIGEDHQIKKDEDLVMNITRFIFFHAFFDAKKPTSDIPETTRALSVPIEKQTRSSIASAFYSLLQSLNSMPVLGDVSETEGQNSRRILGVKADGTLWIYCVVQYAATLLNQSKHAQIIDAFSPEQREEWDSLLESVEALRKKSKKSSSPKHAAFQHLFLLIGVQMFKDPKESVELLKDLRSCMEKAQAKKSKKKKATGCEEEPHWVEVVVEILLSLLSQPSRLIRNVCRVVFTRICPEVTQGALDSILNVLDPNKDEDESGVVVTDEKEKGKKKHKVEEDEDEDEDGNEEGKDEDEEDSNSSDDDDDDDEEEAMEEGGEVDQNFRLELMKVLQGQNALVKEEDGSDEDELDDEGMMKLDGSLASLFLEQKKRIQAKKDEKDRLRKEKVLVRDFKIKVLDMVEIFLNKQGSSCLVLGLVEPLLGVIENGMSSEASQQEQDYLGRAADIFRNQLCRGKYYCRDTEGREAELYEMLERLIGRAQKLTDSSVSLYYFSAALYVVKVLKGVKSEQDPTNKQSAESEGRIMGNVDVERVTSCFRDALTSFMTRRKSSLTGAMFIDLFSRLPVLCVNLLDTAVENITGGLRDHQQGQACVMVLKALQSKEVKKLMSDSQWTELYQKIVKQITKVFENVQCKSKAVHEKTVKALELCQYLVKTAKNQKMPVVLDVLQSVLKSMNADGCLQKAGQLEDTYWSVMRLFGVLKPKIEKVKKVVEAEDTEKPAKKKKGFLPETKKRKNRMKPTVLEGKETPATESAEGTPGEAAKKKKKKNKKRKRPRQEEETATQSPAKKMGIIYTAKHMAIFTYDFTVCCNKYKKSKGVHS</sequence>
<evidence type="ECO:0000256" key="4">
    <source>
        <dbReference type="SAM" id="MobiDB-lite"/>
    </source>
</evidence>
<evidence type="ECO:0000256" key="3">
    <source>
        <dbReference type="ARBA" id="ARBA00023242"/>
    </source>
</evidence>
<dbReference type="GO" id="GO:0003714">
    <property type="term" value="F:transcription corepressor activity"/>
    <property type="evidence" value="ECO:0007669"/>
    <property type="project" value="TreeGrafter"/>
</dbReference>
<dbReference type="SUPFAM" id="SSF48371">
    <property type="entry name" value="ARM repeat"/>
    <property type="match status" value="1"/>
</dbReference>
<feature type="compositionally biased region" description="Basic residues" evidence="4">
    <location>
        <begin position="1218"/>
        <end position="1230"/>
    </location>
</feature>
<reference evidence="5" key="1">
    <citation type="submission" date="2021-02" db="EMBL/GenBank/DDBJ databases">
        <title>Comparative genomics reveals that relaxation of natural selection precedes convergent phenotypic evolution of cavefish.</title>
        <authorList>
            <person name="Peng Z."/>
        </authorList>
    </citation>
    <scope>NUCLEOTIDE SEQUENCE</scope>
    <source>
        <tissue evidence="5">Muscle</tissue>
    </source>
</reference>
<feature type="region of interest" description="Disordered" evidence="4">
    <location>
        <begin position="706"/>
        <end position="775"/>
    </location>
</feature>
<dbReference type="InterPro" id="IPR016024">
    <property type="entry name" value="ARM-type_fold"/>
</dbReference>
<feature type="region of interest" description="Disordered" evidence="4">
    <location>
        <begin position="1170"/>
        <end position="1243"/>
    </location>
</feature>
<dbReference type="PANTHER" id="PTHR13213:SF2">
    <property type="entry name" value="MYB-BINDING PROTEIN 1A"/>
    <property type="match status" value="1"/>
</dbReference>
<feature type="compositionally biased region" description="Basic residues" evidence="4">
    <location>
        <begin position="1176"/>
        <end position="1193"/>
    </location>
</feature>
<comment type="caution">
    <text evidence="5">The sequence shown here is derived from an EMBL/GenBank/DDBJ whole genome shotgun (WGS) entry which is preliminary data.</text>
</comment>
<proteinExistence type="inferred from homology"/>
<dbReference type="PANTHER" id="PTHR13213">
    <property type="entry name" value="MYB-BINDING PROTEIN 1A FAMILY MEMBER"/>
    <property type="match status" value="1"/>
</dbReference>
<keyword evidence="3" id="KW-0539">Nucleus</keyword>
<dbReference type="Proteomes" id="UP001059041">
    <property type="component" value="Linkage Group LG2"/>
</dbReference>
<organism evidence="5 6">
    <name type="scientific">Triplophysa rosa</name>
    <name type="common">Cave loach</name>
    <dbReference type="NCBI Taxonomy" id="992332"/>
    <lineage>
        <taxon>Eukaryota</taxon>
        <taxon>Metazoa</taxon>
        <taxon>Chordata</taxon>
        <taxon>Craniata</taxon>
        <taxon>Vertebrata</taxon>
        <taxon>Euteleostomi</taxon>
        <taxon>Actinopterygii</taxon>
        <taxon>Neopterygii</taxon>
        <taxon>Teleostei</taxon>
        <taxon>Ostariophysi</taxon>
        <taxon>Cypriniformes</taxon>
        <taxon>Nemacheilidae</taxon>
        <taxon>Triplophysa</taxon>
    </lineage>
</organism>
<comment type="subcellular location">
    <subcellularLocation>
        <location evidence="1">Nucleus</location>
    </subcellularLocation>
</comment>
<dbReference type="InterPro" id="IPR007015">
    <property type="entry name" value="DNA_pol_V/MYBBP1A"/>
</dbReference>
<dbReference type="EMBL" id="JAFHDT010000002">
    <property type="protein sequence ID" value="KAI7813140.1"/>
    <property type="molecule type" value="Genomic_DNA"/>
</dbReference>
<dbReference type="GO" id="GO:0005730">
    <property type="term" value="C:nucleolus"/>
    <property type="evidence" value="ECO:0007669"/>
    <property type="project" value="InterPro"/>
</dbReference>
<dbReference type="AlphaFoldDB" id="A0A9W7X3K7"/>
<comment type="similarity">
    <text evidence="2">Belongs to the MYBBP1A family.</text>
</comment>